<evidence type="ECO:0000313" key="8">
    <source>
        <dbReference type="EMBL" id="QED30103.1"/>
    </source>
</evidence>
<dbReference type="InterPro" id="IPR003813">
    <property type="entry name" value="MvhD/FlpD"/>
</dbReference>
<dbReference type="InterPro" id="IPR027387">
    <property type="entry name" value="Cytb/b6-like_sf"/>
</dbReference>
<dbReference type="GO" id="GO:0046872">
    <property type="term" value="F:metal ion binding"/>
    <property type="evidence" value="ECO:0007669"/>
    <property type="project" value="UniProtKB-KW"/>
</dbReference>
<feature type="transmembrane region" description="Helical" evidence="5">
    <location>
        <begin position="121"/>
        <end position="145"/>
    </location>
</feature>
<evidence type="ECO:0000259" key="7">
    <source>
        <dbReference type="PROSITE" id="PS51379"/>
    </source>
</evidence>
<accession>A0A5B8Y172</accession>
<dbReference type="Gene3D" id="3.30.70.20">
    <property type="match status" value="1"/>
</dbReference>
<gene>
    <name evidence="8" type="ORF">FRD01_23280</name>
</gene>
<dbReference type="RefSeq" id="WP_146963492.1">
    <property type="nucleotide sequence ID" value="NZ_CP042467.1"/>
</dbReference>
<keyword evidence="2" id="KW-0560">Oxidoreductase</keyword>
<name>A0A5B8Y172_9DELT</name>
<feature type="domain" description="4Fe-4S ferredoxin-type" evidence="7">
    <location>
        <begin position="299"/>
        <end position="328"/>
    </location>
</feature>
<proteinExistence type="predicted"/>
<dbReference type="Pfam" id="PF12838">
    <property type="entry name" value="Fer4_7"/>
    <property type="match status" value="1"/>
</dbReference>
<evidence type="ECO:0000259" key="6">
    <source>
        <dbReference type="PROSITE" id="PS51002"/>
    </source>
</evidence>
<feature type="transmembrane region" description="Helical" evidence="5">
    <location>
        <begin position="185"/>
        <end position="209"/>
    </location>
</feature>
<dbReference type="GO" id="GO:0016020">
    <property type="term" value="C:membrane"/>
    <property type="evidence" value="ECO:0007669"/>
    <property type="project" value="InterPro"/>
</dbReference>
<dbReference type="PROSITE" id="PS00198">
    <property type="entry name" value="4FE4S_FER_1"/>
    <property type="match status" value="1"/>
</dbReference>
<dbReference type="InterPro" id="IPR005797">
    <property type="entry name" value="Cyt_b/b6_N"/>
</dbReference>
<feature type="transmembrane region" description="Helical" evidence="5">
    <location>
        <begin position="47"/>
        <end position="67"/>
    </location>
</feature>
<dbReference type="GO" id="GO:0051536">
    <property type="term" value="F:iron-sulfur cluster binding"/>
    <property type="evidence" value="ECO:0007669"/>
    <property type="project" value="UniProtKB-KW"/>
</dbReference>
<dbReference type="SUPFAM" id="SSF81342">
    <property type="entry name" value="Transmembrane di-heme cytochromes"/>
    <property type="match status" value="1"/>
</dbReference>
<keyword evidence="5" id="KW-1133">Transmembrane helix</keyword>
<dbReference type="PROSITE" id="PS51002">
    <property type="entry name" value="CYTB_NTER"/>
    <property type="match status" value="1"/>
</dbReference>
<dbReference type="InterPro" id="IPR017896">
    <property type="entry name" value="4Fe4S_Fe-S-bd"/>
</dbReference>
<feature type="domain" description="4Fe-4S ferredoxin-type" evidence="7">
    <location>
        <begin position="336"/>
        <end position="365"/>
    </location>
</feature>
<evidence type="ECO:0000256" key="2">
    <source>
        <dbReference type="ARBA" id="ARBA00023002"/>
    </source>
</evidence>
<feature type="domain" description="Cytochrome b/b6 N-terminal region profile" evidence="6">
    <location>
        <begin position="16"/>
        <end position="220"/>
    </location>
</feature>
<dbReference type="PANTHER" id="PTHR19271">
    <property type="entry name" value="CYTOCHROME B"/>
    <property type="match status" value="1"/>
</dbReference>
<evidence type="ECO:0000256" key="4">
    <source>
        <dbReference type="ARBA" id="ARBA00023014"/>
    </source>
</evidence>
<dbReference type="InterPro" id="IPR017900">
    <property type="entry name" value="4Fe4S_Fe_S_CS"/>
</dbReference>
<dbReference type="Proteomes" id="UP000321595">
    <property type="component" value="Chromosome"/>
</dbReference>
<dbReference type="PROSITE" id="PS51379">
    <property type="entry name" value="4FE4S_FER_2"/>
    <property type="match status" value="2"/>
</dbReference>
<keyword evidence="5" id="KW-0812">Transmembrane</keyword>
<dbReference type="SUPFAM" id="SSF54862">
    <property type="entry name" value="4Fe-4S ferredoxins"/>
    <property type="match status" value="1"/>
</dbReference>
<reference evidence="8 9" key="1">
    <citation type="submission" date="2019-08" db="EMBL/GenBank/DDBJ databases">
        <authorList>
            <person name="Liang Q."/>
        </authorList>
    </citation>
    <scope>NUCLEOTIDE SEQUENCE [LARGE SCALE GENOMIC DNA]</scope>
    <source>
        <strain evidence="8 9">V1718</strain>
    </source>
</reference>
<keyword evidence="1" id="KW-0479">Metal-binding</keyword>
<keyword evidence="3" id="KW-0408">Iron</keyword>
<keyword evidence="5" id="KW-0472">Membrane</keyword>
<dbReference type="OrthoDB" id="1721611at2"/>
<organism evidence="8 9">
    <name type="scientific">Microvenator marinus</name>
    <dbReference type="NCBI Taxonomy" id="2600177"/>
    <lineage>
        <taxon>Bacteria</taxon>
        <taxon>Deltaproteobacteria</taxon>
        <taxon>Bradymonadales</taxon>
        <taxon>Microvenatoraceae</taxon>
        <taxon>Microvenator</taxon>
    </lineage>
</organism>
<evidence type="ECO:0000256" key="1">
    <source>
        <dbReference type="ARBA" id="ARBA00022723"/>
    </source>
</evidence>
<dbReference type="GO" id="GO:0009055">
    <property type="term" value="F:electron transfer activity"/>
    <property type="evidence" value="ECO:0007669"/>
    <property type="project" value="InterPro"/>
</dbReference>
<dbReference type="GO" id="GO:0022904">
    <property type="term" value="P:respiratory electron transport chain"/>
    <property type="evidence" value="ECO:0007669"/>
    <property type="project" value="InterPro"/>
</dbReference>
<dbReference type="Gene3D" id="1.20.810.10">
    <property type="entry name" value="Cytochrome Bc1 Complex, Chain C"/>
    <property type="match status" value="1"/>
</dbReference>
<dbReference type="InterPro" id="IPR016174">
    <property type="entry name" value="Di-haem_cyt_TM"/>
</dbReference>
<evidence type="ECO:0000313" key="9">
    <source>
        <dbReference type="Proteomes" id="UP000321595"/>
    </source>
</evidence>
<protein>
    <submittedName>
        <fullName evidence="8">Hydrogenase iron-sulfur subunit</fullName>
    </submittedName>
</protein>
<evidence type="ECO:0000256" key="3">
    <source>
        <dbReference type="ARBA" id="ARBA00023004"/>
    </source>
</evidence>
<dbReference type="Pfam" id="PF00033">
    <property type="entry name" value="Cytochrome_B"/>
    <property type="match status" value="1"/>
</dbReference>
<feature type="transmembrane region" description="Helical" evidence="5">
    <location>
        <begin position="221"/>
        <end position="240"/>
    </location>
</feature>
<dbReference type="PANTHER" id="PTHR19271:SF16">
    <property type="entry name" value="CYTOCHROME B"/>
    <property type="match status" value="1"/>
</dbReference>
<sequence length="683" mass="75549">MSNPQKLSNQSRWPRLFDLLQAPFVALDRLMEAHLPPSMNPFAQTGALANVSFIIAAISGVLLLFWYSPSVHEAWASLENMSALGQLTRSVHRYSSDATMLLVLFHAAKLLFASRFSGPRWVAWVTGVFSLGTLWFVGWLGYWLVWDSRAQSLATISARLVEPIPIFTDPLSRTFVVNEAVSSGLFVTVFFFHMLIPLVIGVAIWMHISRVARAKFLTSKPMGAWLGASLLAVSIAFPALSSEQADMSIKPAFETMDWWYLFPLAVADRLGTGVIWTAAFVLGLLLFTIPWTLSRKEPEKAQVDLNRCNGCTNCANDCPYGAITMVPRTDGRPWELEAKVDPNLCVGCTICSGSCNSAGIGIPSLPVQDKRKVVDQWVDQVQNDGEEPLIAFLCANSAAGDFSIDENGVSTELPGFRCVQVPCSGWVNPITVERALRRGAKGVLVVGCGCSDPPFREGVEFTQDRLDAKRSPQMRLEKVDTSRVRFILHPRGDLVSMLADIDAYRTDSLAKPSGFKVQPKHWVKGVLVAATLSALVWAPSNMASLFEADPSPELVLSLKYRPKVEELCRPATEEEKAKMMRHMKSDTICERSRPDVNVRVSVGPSVVHQATYEPHGLASDGPSFALIKIPVGEGEHQVKIEVGHADRWTHVKEAQLVFRQMERHVFTFEEGVWTLSSPNSPRK</sequence>
<dbReference type="KEGG" id="bbae:FRD01_23280"/>
<feature type="transmembrane region" description="Helical" evidence="5">
    <location>
        <begin position="260"/>
        <end position="287"/>
    </location>
</feature>
<dbReference type="EMBL" id="CP042467">
    <property type="protein sequence ID" value="QED30103.1"/>
    <property type="molecule type" value="Genomic_DNA"/>
</dbReference>
<dbReference type="Pfam" id="PF02662">
    <property type="entry name" value="FlpD"/>
    <property type="match status" value="1"/>
</dbReference>
<dbReference type="AlphaFoldDB" id="A0A5B8Y172"/>
<keyword evidence="9" id="KW-1185">Reference proteome</keyword>
<dbReference type="GO" id="GO:0016491">
    <property type="term" value="F:oxidoreductase activity"/>
    <property type="evidence" value="ECO:0007669"/>
    <property type="project" value="UniProtKB-KW"/>
</dbReference>
<keyword evidence="4" id="KW-0411">Iron-sulfur</keyword>
<evidence type="ECO:0000256" key="5">
    <source>
        <dbReference type="SAM" id="Phobius"/>
    </source>
</evidence>